<dbReference type="Pfam" id="PF22248">
    <property type="entry name" value="ERMP1_C"/>
    <property type="match status" value="1"/>
</dbReference>
<feature type="region of interest" description="Disordered" evidence="15">
    <location>
        <begin position="1"/>
        <end position="22"/>
    </location>
</feature>
<feature type="transmembrane region" description="Helical" evidence="16">
    <location>
        <begin position="36"/>
        <end position="59"/>
    </location>
</feature>
<feature type="domain" description="Endoplasmic reticulum metallopeptidase 1-like C-terminal" evidence="18">
    <location>
        <begin position="650"/>
        <end position="876"/>
    </location>
</feature>
<keyword evidence="10 16" id="KW-1133">Transmembrane helix</keyword>
<keyword evidence="21" id="KW-1185">Reference proteome</keyword>
<evidence type="ECO:0000256" key="11">
    <source>
        <dbReference type="ARBA" id="ARBA00023049"/>
    </source>
</evidence>
<evidence type="ECO:0000256" key="2">
    <source>
        <dbReference type="ARBA" id="ARBA00004477"/>
    </source>
</evidence>
<dbReference type="EMBL" id="OUUW01000001">
    <property type="protein sequence ID" value="SPP73024.1"/>
    <property type="molecule type" value="Genomic_DNA"/>
</dbReference>
<dbReference type="FunFam" id="3.40.630.10:FF:000008">
    <property type="entry name" value="Endoplasmic reticulum metallopeptidase 1"/>
    <property type="match status" value="1"/>
</dbReference>
<gene>
    <name evidence="20" type="ORF">DGUA_6G000429</name>
</gene>
<keyword evidence="13" id="KW-0325">Glycoprotein</keyword>
<dbReference type="OrthoDB" id="76293at2759"/>
<evidence type="ECO:0000313" key="20">
    <source>
        <dbReference type="EMBL" id="SPP73024.1"/>
    </source>
</evidence>
<dbReference type="InterPro" id="IPR007484">
    <property type="entry name" value="Peptidase_M28"/>
</dbReference>
<sequence>MGDKDKLISDAESLQDTTTTTTERHAKHARKLNRPWYFGAGFLLFWAMLFVSIVLPLFYRLPTPLTEHDSNQGVFIAERAHKTLAGLASIGTKVVGSQHNEVETVQFLLREVELIKQQVLLEYYDIEIDVQIASGSYVHWTMLNLYQGVQNIVIKLSPKNSASETYLLVNSHFDSKPTSPSVGDAGHMVTTILEVLRVISTSKQPFQHPIVFLLNGAEENPLQASHAFITQHKWAKFCKVVINLDAAGSGGREILFQSGPNNSWLVKYYKDSALHPFGTTMGEEIFQTGLLPSDTDFGIFNTYGNLVGFDIAQCINGFVYHTKYDELDVIPQGALQNTGDNILNLVRALANAPELLDVKAFASGHAIFFDFLGLFFVSYSSSNGEYLNYGVAGAAIILVFVSLWRIAAVSNVATEDVQRWGILLLITQVVAFVLGLALPIVVAYALDKYGLALSYYSRPILVVGLYVCPSLVGLSLPSTIYYTLFKNPKVSFAHYIQLALHGHAVVLAALGIALTAYGLRSTYVITWTLIFYVIPLAINLLTTLHDRGYAWTTILKLFQIVPFLYNGYLFYTFVVVLTPMMGRYGTATNPDLIVSALTALGTILSMGFLILLVNMFRRPSVVFVILLGASALTIYGALYTDIGFPYRPKTNVERVNYLQVHRTFYEYDGTVSRDDSGYVFQFQDRRGPTALQNSNVDLTGLVSLEADCGKYMMCGVPLYDHRWVKSRLTTMWLPREQPIETPSRPTLKLLSKTVLSDGLTVRFEFELTGPDHTSVFLQPYADVTLSRWSFLQSYLDNTTSYPPPFHIYFSYGIVTTPLNFFFELKKSNGDFNVELIEVGLAGHFLQSVGDAESVEFANSFPSYAAIVQWPASYQRYIY</sequence>
<evidence type="ECO:0000256" key="10">
    <source>
        <dbReference type="ARBA" id="ARBA00022989"/>
    </source>
</evidence>
<evidence type="ECO:0000313" key="21">
    <source>
        <dbReference type="Proteomes" id="UP000268350"/>
    </source>
</evidence>
<protein>
    <recommendedName>
        <fullName evidence="14">FXNA-like protease</fullName>
    </recommendedName>
</protein>
<dbReference type="SUPFAM" id="SSF53187">
    <property type="entry name" value="Zn-dependent exopeptidases"/>
    <property type="match status" value="1"/>
</dbReference>
<keyword evidence="12 16" id="KW-0472">Membrane</keyword>
<keyword evidence="9" id="KW-0862">Zinc</keyword>
<feature type="transmembrane region" description="Helical" evidence="16">
    <location>
        <begin position="458"/>
        <end position="484"/>
    </location>
</feature>
<feature type="domain" description="Endoplasmic reticulum metallopeptidase 1/1-A TM" evidence="19">
    <location>
        <begin position="425"/>
        <end position="632"/>
    </location>
</feature>
<reference evidence="21" key="1">
    <citation type="submission" date="2018-01" db="EMBL/GenBank/DDBJ databases">
        <authorList>
            <person name="Alioto T."/>
            <person name="Alioto T."/>
        </authorList>
    </citation>
    <scope>NUCLEOTIDE SEQUENCE [LARGE SCALE GENOMIC DNA]</scope>
</reference>
<dbReference type="Gene3D" id="3.40.630.10">
    <property type="entry name" value="Zn peptidases"/>
    <property type="match status" value="1"/>
</dbReference>
<feature type="transmembrane region" description="Helical" evidence="16">
    <location>
        <begin position="420"/>
        <end position="446"/>
    </location>
</feature>
<dbReference type="GO" id="GO:0006508">
    <property type="term" value="P:proteolysis"/>
    <property type="evidence" value="ECO:0007669"/>
    <property type="project" value="UniProtKB-KW"/>
</dbReference>
<evidence type="ECO:0000256" key="5">
    <source>
        <dbReference type="ARBA" id="ARBA00022692"/>
    </source>
</evidence>
<dbReference type="AlphaFoldDB" id="A0A3B0IYC2"/>
<feature type="transmembrane region" description="Helical" evidence="16">
    <location>
        <begin position="563"/>
        <end position="581"/>
    </location>
</feature>
<dbReference type="OMA" id="VLFENYW"/>
<dbReference type="GO" id="GO:0005789">
    <property type="term" value="C:endoplasmic reticulum membrane"/>
    <property type="evidence" value="ECO:0007669"/>
    <property type="project" value="UniProtKB-SubCell"/>
</dbReference>
<dbReference type="PANTHER" id="PTHR12147">
    <property type="entry name" value="METALLOPEPTIDASE M28 FAMILY MEMBER"/>
    <property type="match status" value="1"/>
</dbReference>
<evidence type="ECO:0000256" key="15">
    <source>
        <dbReference type="SAM" id="MobiDB-lite"/>
    </source>
</evidence>
<evidence type="ECO:0000256" key="14">
    <source>
        <dbReference type="ARBA" id="ARBA00078796"/>
    </source>
</evidence>
<keyword evidence="5 16" id="KW-0812">Transmembrane</keyword>
<name>A0A3B0IYC2_DROGU</name>
<dbReference type="InterPro" id="IPR045175">
    <property type="entry name" value="M28_fam"/>
</dbReference>
<organism evidence="20 21">
    <name type="scientific">Drosophila guanche</name>
    <name type="common">Fruit fly</name>
    <dbReference type="NCBI Taxonomy" id="7266"/>
    <lineage>
        <taxon>Eukaryota</taxon>
        <taxon>Metazoa</taxon>
        <taxon>Ecdysozoa</taxon>
        <taxon>Arthropoda</taxon>
        <taxon>Hexapoda</taxon>
        <taxon>Insecta</taxon>
        <taxon>Pterygota</taxon>
        <taxon>Neoptera</taxon>
        <taxon>Endopterygota</taxon>
        <taxon>Diptera</taxon>
        <taxon>Brachycera</taxon>
        <taxon>Muscomorpha</taxon>
        <taxon>Ephydroidea</taxon>
        <taxon>Drosophilidae</taxon>
        <taxon>Drosophila</taxon>
        <taxon>Sophophora</taxon>
    </lineage>
</organism>
<keyword evidence="11" id="KW-0482">Metalloprotease</keyword>
<evidence type="ECO:0000259" key="19">
    <source>
        <dbReference type="Pfam" id="PF22249"/>
    </source>
</evidence>
<evidence type="ECO:0000256" key="6">
    <source>
        <dbReference type="ARBA" id="ARBA00022723"/>
    </source>
</evidence>
<evidence type="ECO:0000256" key="1">
    <source>
        <dbReference type="ARBA" id="ARBA00001947"/>
    </source>
</evidence>
<keyword evidence="6" id="KW-0479">Metal-binding</keyword>
<feature type="transmembrane region" description="Helical" evidence="16">
    <location>
        <begin position="496"/>
        <end position="517"/>
    </location>
</feature>
<comment type="subcellular location">
    <subcellularLocation>
        <location evidence="2">Endoplasmic reticulum membrane</location>
        <topology evidence="2">Multi-pass membrane protein</topology>
    </subcellularLocation>
</comment>
<evidence type="ECO:0000256" key="12">
    <source>
        <dbReference type="ARBA" id="ARBA00023136"/>
    </source>
</evidence>
<dbReference type="PANTHER" id="PTHR12147:SF22">
    <property type="entry name" value="ENDOPLASMIC RETICULUM METALLOPEPTIDASE 1"/>
    <property type="match status" value="1"/>
</dbReference>
<evidence type="ECO:0000259" key="17">
    <source>
        <dbReference type="Pfam" id="PF04389"/>
    </source>
</evidence>
<evidence type="ECO:0000256" key="3">
    <source>
        <dbReference type="ARBA" id="ARBA00010918"/>
    </source>
</evidence>
<keyword evidence="7" id="KW-0378">Hydrolase</keyword>
<feature type="domain" description="Peptidase M28" evidence="17">
    <location>
        <begin position="151"/>
        <end position="346"/>
    </location>
</feature>
<comment type="cofactor">
    <cofactor evidence="1">
        <name>Zn(2+)</name>
        <dbReference type="ChEBI" id="CHEBI:29105"/>
    </cofactor>
</comment>
<evidence type="ECO:0000256" key="16">
    <source>
        <dbReference type="SAM" id="Phobius"/>
    </source>
</evidence>
<dbReference type="Pfam" id="PF04389">
    <property type="entry name" value="Peptidase_M28"/>
    <property type="match status" value="1"/>
</dbReference>
<evidence type="ECO:0000256" key="13">
    <source>
        <dbReference type="ARBA" id="ARBA00023180"/>
    </source>
</evidence>
<keyword evidence="8" id="KW-0256">Endoplasmic reticulum</keyword>
<dbReference type="GO" id="GO:0008235">
    <property type="term" value="F:metalloexopeptidase activity"/>
    <property type="evidence" value="ECO:0007669"/>
    <property type="project" value="InterPro"/>
</dbReference>
<dbReference type="CDD" id="cd03875">
    <property type="entry name" value="M28_Fxna_like"/>
    <property type="match status" value="1"/>
</dbReference>
<feature type="transmembrane region" description="Helical" evidence="16">
    <location>
        <begin position="593"/>
        <end position="613"/>
    </location>
</feature>
<keyword evidence="4" id="KW-0645">Protease</keyword>
<accession>A0A3B0IYC2</accession>
<dbReference type="InterPro" id="IPR053974">
    <property type="entry name" value="ERMP1_1-A_TM"/>
</dbReference>
<dbReference type="InterPro" id="IPR048024">
    <property type="entry name" value="Fxna-like_M28_dom"/>
</dbReference>
<comment type="similarity">
    <text evidence="3">Belongs to the peptidase M28 family.</text>
</comment>
<feature type="transmembrane region" description="Helical" evidence="16">
    <location>
        <begin position="523"/>
        <end position="542"/>
    </location>
</feature>
<proteinExistence type="inferred from homology"/>
<evidence type="ECO:0000256" key="4">
    <source>
        <dbReference type="ARBA" id="ARBA00022670"/>
    </source>
</evidence>
<evidence type="ECO:0000259" key="18">
    <source>
        <dbReference type="Pfam" id="PF22248"/>
    </source>
</evidence>
<dbReference type="InterPro" id="IPR053973">
    <property type="entry name" value="ERMP1-like_C"/>
</dbReference>
<evidence type="ECO:0000256" key="7">
    <source>
        <dbReference type="ARBA" id="ARBA00022801"/>
    </source>
</evidence>
<evidence type="ECO:0000256" key="9">
    <source>
        <dbReference type="ARBA" id="ARBA00022833"/>
    </source>
</evidence>
<feature type="transmembrane region" description="Helical" evidence="16">
    <location>
        <begin position="386"/>
        <end position="408"/>
    </location>
</feature>
<feature type="transmembrane region" description="Helical" evidence="16">
    <location>
        <begin position="620"/>
        <end position="639"/>
    </location>
</feature>
<dbReference type="Proteomes" id="UP000268350">
    <property type="component" value="Unassembled WGS sequence"/>
</dbReference>
<dbReference type="Pfam" id="PF22249">
    <property type="entry name" value="ERMP1-TM"/>
    <property type="match status" value="1"/>
</dbReference>
<evidence type="ECO:0000256" key="8">
    <source>
        <dbReference type="ARBA" id="ARBA00022824"/>
    </source>
</evidence>
<dbReference type="GO" id="GO:0046872">
    <property type="term" value="F:metal ion binding"/>
    <property type="evidence" value="ECO:0007669"/>
    <property type="project" value="UniProtKB-KW"/>
</dbReference>